<keyword evidence="3" id="KW-1185">Reference proteome</keyword>
<sequence length="342" mass="35705">MIGKYLRASSAIVLLAACSLSGQNIAAETGTMSGTLLVGNKGEDSLSFIDLATGEEIARRDTGHLPHEIAISPDGKLAAIVSYGGESIDIFDIAAMEKIETVSLSPARRPHGILWLDDGRIMATTEGSDSVTIVSPPSGEAQQRQTRMIPTGQKGSHMIAVAPDKSRAFVTNMQSGTVSVLDLKQMTKIKDLPAGAVPEGLAVTPDGETVWVADRSGDMLRVFDTQSLEELATIKTGSFPIRVAISPDGGTAVTSNLGDGALGLFDVATRKSTGEIMVSGSAEARQVTILFAPDGKMLYVAETGPDMIAEIDMAAAKVSRRFKVGADGDGLGIIIDSDAAKE</sequence>
<proteinExistence type="predicted"/>
<organism evidence="2 3">
    <name type="scientific">Parasphingorhabdus flavimaris</name>
    <dbReference type="NCBI Taxonomy" id="266812"/>
    <lineage>
        <taxon>Bacteria</taxon>
        <taxon>Pseudomonadati</taxon>
        <taxon>Pseudomonadota</taxon>
        <taxon>Alphaproteobacteria</taxon>
        <taxon>Sphingomonadales</taxon>
        <taxon>Sphingomonadaceae</taxon>
        <taxon>Parasphingorhabdus</taxon>
    </lineage>
</organism>
<name>A0ABX2N036_9SPHN</name>
<keyword evidence="1" id="KW-0732">Signal</keyword>
<dbReference type="Proteomes" id="UP000652427">
    <property type="component" value="Unassembled WGS sequence"/>
</dbReference>
<evidence type="ECO:0000313" key="2">
    <source>
        <dbReference type="EMBL" id="NVD27077.1"/>
    </source>
</evidence>
<accession>A0ABX2N036</accession>
<dbReference type="Gene3D" id="2.130.10.10">
    <property type="entry name" value="YVTN repeat-like/Quinoprotein amine dehydrogenase"/>
    <property type="match status" value="2"/>
</dbReference>
<dbReference type="Pfam" id="PF10282">
    <property type="entry name" value="Lactonase"/>
    <property type="match status" value="1"/>
</dbReference>
<dbReference type="InterPro" id="IPR051200">
    <property type="entry name" value="Host-pathogen_enzymatic-act"/>
</dbReference>
<protein>
    <submittedName>
        <fullName evidence="2">YncE family protein</fullName>
    </submittedName>
</protein>
<dbReference type="InterPro" id="IPR019405">
    <property type="entry name" value="Lactonase_7-beta_prop"/>
</dbReference>
<reference evidence="2 3" key="1">
    <citation type="submission" date="2020-06" db="EMBL/GenBank/DDBJ databases">
        <authorList>
            <person name="Kim S.-J."/>
            <person name="Park S.-J."/>
        </authorList>
    </citation>
    <scope>NUCLEOTIDE SEQUENCE [LARGE SCALE GENOMIC DNA]</scope>
    <source>
        <strain evidence="2 3">SW-151</strain>
    </source>
</reference>
<comment type="caution">
    <text evidence="2">The sequence shown here is derived from an EMBL/GenBank/DDBJ whole genome shotgun (WGS) entry which is preliminary data.</text>
</comment>
<dbReference type="InterPro" id="IPR011048">
    <property type="entry name" value="Haem_d1_sf"/>
</dbReference>
<dbReference type="PANTHER" id="PTHR47197">
    <property type="entry name" value="PROTEIN NIRF"/>
    <property type="match status" value="1"/>
</dbReference>
<evidence type="ECO:0000313" key="3">
    <source>
        <dbReference type="Proteomes" id="UP000652427"/>
    </source>
</evidence>
<dbReference type="EMBL" id="JABWMH010000001">
    <property type="protein sequence ID" value="NVD27077.1"/>
    <property type="molecule type" value="Genomic_DNA"/>
</dbReference>
<gene>
    <name evidence="2" type="ORF">HUO14_04030</name>
</gene>
<dbReference type="InterPro" id="IPR015943">
    <property type="entry name" value="WD40/YVTN_repeat-like_dom_sf"/>
</dbReference>
<evidence type="ECO:0000256" key="1">
    <source>
        <dbReference type="SAM" id="SignalP"/>
    </source>
</evidence>
<dbReference type="PROSITE" id="PS51257">
    <property type="entry name" value="PROKAR_LIPOPROTEIN"/>
    <property type="match status" value="1"/>
</dbReference>
<feature type="signal peptide" evidence="1">
    <location>
        <begin position="1"/>
        <end position="26"/>
    </location>
</feature>
<feature type="chain" id="PRO_5045618491" evidence="1">
    <location>
        <begin position="27"/>
        <end position="342"/>
    </location>
</feature>
<dbReference type="PANTHER" id="PTHR47197:SF3">
    <property type="entry name" value="DIHYDRO-HEME D1 DEHYDROGENASE"/>
    <property type="match status" value="1"/>
</dbReference>
<dbReference type="RefSeq" id="WP_176278562.1">
    <property type="nucleotide sequence ID" value="NZ_JABWMH010000001.1"/>
</dbReference>
<dbReference type="SUPFAM" id="SSF51004">
    <property type="entry name" value="C-terminal (heme d1) domain of cytochrome cd1-nitrite reductase"/>
    <property type="match status" value="1"/>
</dbReference>